<reference evidence="11 12" key="1">
    <citation type="submission" date="2021-05" db="EMBL/GenBank/DDBJ databases">
        <title>The draft genome of Geobacter pelophilus DSM 12255.</title>
        <authorList>
            <person name="Xu Z."/>
            <person name="Masuda Y."/>
            <person name="Itoh H."/>
            <person name="Senoo K."/>
        </authorList>
    </citation>
    <scope>NUCLEOTIDE SEQUENCE [LARGE SCALE GENOMIC DNA]</scope>
    <source>
        <strain evidence="11 12">DSM 12255</strain>
    </source>
</reference>
<comment type="catalytic activity">
    <reaction evidence="1">
        <text>ATP + protein L-histidine = ADP + protein N-phospho-L-histidine.</text>
        <dbReference type="EC" id="2.7.13.3"/>
    </reaction>
</comment>
<keyword evidence="6" id="KW-0902">Two-component regulatory system</keyword>
<dbReference type="Gene3D" id="1.10.287.130">
    <property type="match status" value="1"/>
</dbReference>
<dbReference type="GO" id="GO:0000155">
    <property type="term" value="F:phosphorelay sensor kinase activity"/>
    <property type="evidence" value="ECO:0007669"/>
    <property type="project" value="InterPro"/>
</dbReference>
<evidence type="ECO:0000313" key="12">
    <source>
        <dbReference type="Proteomes" id="UP000811899"/>
    </source>
</evidence>
<keyword evidence="5" id="KW-0418">Kinase</keyword>
<dbReference type="Gene3D" id="3.30.450.40">
    <property type="match status" value="1"/>
</dbReference>
<accession>A0AAW4L6M8</accession>
<dbReference type="InterPro" id="IPR003594">
    <property type="entry name" value="HATPase_dom"/>
</dbReference>
<feature type="region of interest" description="Disordered" evidence="7">
    <location>
        <begin position="688"/>
        <end position="707"/>
    </location>
</feature>
<gene>
    <name evidence="11" type="ORF">KI809_07985</name>
</gene>
<evidence type="ECO:0000256" key="5">
    <source>
        <dbReference type="ARBA" id="ARBA00022777"/>
    </source>
</evidence>
<dbReference type="EMBL" id="JAHCVJ010000002">
    <property type="protein sequence ID" value="MBT0664240.1"/>
    <property type="molecule type" value="Genomic_DNA"/>
</dbReference>
<dbReference type="CDD" id="cd00130">
    <property type="entry name" value="PAS"/>
    <property type="match status" value="1"/>
</dbReference>
<proteinExistence type="predicted"/>
<dbReference type="InterPro" id="IPR003018">
    <property type="entry name" value="GAF"/>
</dbReference>
<feature type="transmembrane region" description="Helical" evidence="8">
    <location>
        <begin position="38"/>
        <end position="57"/>
    </location>
</feature>
<evidence type="ECO:0000256" key="8">
    <source>
        <dbReference type="SAM" id="Phobius"/>
    </source>
</evidence>
<feature type="domain" description="Histidine kinase" evidence="9">
    <location>
        <begin position="424"/>
        <end position="679"/>
    </location>
</feature>
<dbReference type="NCBIfam" id="TIGR00229">
    <property type="entry name" value="sensory_box"/>
    <property type="match status" value="1"/>
</dbReference>
<feature type="transmembrane region" description="Helical" evidence="8">
    <location>
        <begin position="12"/>
        <end position="32"/>
    </location>
</feature>
<dbReference type="Pfam" id="PF13426">
    <property type="entry name" value="PAS_9"/>
    <property type="match status" value="1"/>
</dbReference>
<keyword evidence="12" id="KW-1185">Reference proteome</keyword>
<dbReference type="PANTHER" id="PTHR43711">
    <property type="entry name" value="TWO-COMPONENT HISTIDINE KINASE"/>
    <property type="match status" value="1"/>
</dbReference>
<dbReference type="InterPro" id="IPR036890">
    <property type="entry name" value="HATPase_C_sf"/>
</dbReference>
<dbReference type="InterPro" id="IPR036097">
    <property type="entry name" value="HisK_dim/P_sf"/>
</dbReference>
<dbReference type="SUPFAM" id="SSF55874">
    <property type="entry name" value="ATPase domain of HSP90 chaperone/DNA topoisomerase II/histidine kinase"/>
    <property type="match status" value="1"/>
</dbReference>
<dbReference type="SUPFAM" id="SSF55781">
    <property type="entry name" value="GAF domain-like"/>
    <property type="match status" value="1"/>
</dbReference>
<feature type="domain" description="PAS" evidence="10">
    <location>
        <begin position="85"/>
        <end position="156"/>
    </location>
</feature>
<dbReference type="Pfam" id="PF00512">
    <property type="entry name" value="HisKA"/>
    <property type="match status" value="1"/>
</dbReference>
<dbReference type="InterPro" id="IPR029016">
    <property type="entry name" value="GAF-like_dom_sf"/>
</dbReference>
<keyword evidence="8" id="KW-0472">Membrane</keyword>
<evidence type="ECO:0000259" key="9">
    <source>
        <dbReference type="PROSITE" id="PS50109"/>
    </source>
</evidence>
<dbReference type="Proteomes" id="UP000811899">
    <property type="component" value="Unassembled WGS sequence"/>
</dbReference>
<dbReference type="PROSITE" id="PS50112">
    <property type="entry name" value="PAS"/>
    <property type="match status" value="1"/>
</dbReference>
<dbReference type="SMART" id="SM00387">
    <property type="entry name" value="HATPase_c"/>
    <property type="match status" value="1"/>
</dbReference>
<dbReference type="InterPro" id="IPR000014">
    <property type="entry name" value="PAS"/>
</dbReference>
<evidence type="ECO:0000313" key="11">
    <source>
        <dbReference type="EMBL" id="MBT0664240.1"/>
    </source>
</evidence>
<dbReference type="SMART" id="SM00065">
    <property type="entry name" value="GAF"/>
    <property type="match status" value="1"/>
</dbReference>
<dbReference type="PRINTS" id="PR00344">
    <property type="entry name" value="BCTRLSENSOR"/>
</dbReference>
<evidence type="ECO:0000256" key="6">
    <source>
        <dbReference type="ARBA" id="ARBA00023012"/>
    </source>
</evidence>
<dbReference type="SUPFAM" id="SSF55785">
    <property type="entry name" value="PYP-like sensor domain (PAS domain)"/>
    <property type="match status" value="1"/>
</dbReference>
<dbReference type="CDD" id="cd00082">
    <property type="entry name" value="HisKA"/>
    <property type="match status" value="1"/>
</dbReference>
<dbReference type="SMART" id="SM00388">
    <property type="entry name" value="HisKA"/>
    <property type="match status" value="1"/>
</dbReference>
<evidence type="ECO:0000256" key="2">
    <source>
        <dbReference type="ARBA" id="ARBA00012438"/>
    </source>
</evidence>
<evidence type="ECO:0000256" key="4">
    <source>
        <dbReference type="ARBA" id="ARBA00022679"/>
    </source>
</evidence>
<evidence type="ECO:0000259" key="10">
    <source>
        <dbReference type="PROSITE" id="PS50112"/>
    </source>
</evidence>
<evidence type="ECO:0000256" key="1">
    <source>
        <dbReference type="ARBA" id="ARBA00000085"/>
    </source>
</evidence>
<dbReference type="SMART" id="SM00091">
    <property type="entry name" value="PAS"/>
    <property type="match status" value="1"/>
</dbReference>
<dbReference type="Gene3D" id="3.30.450.20">
    <property type="entry name" value="PAS domain"/>
    <property type="match status" value="1"/>
</dbReference>
<dbReference type="RefSeq" id="WP_214170999.1">
    <property type="nucleotide sequence ID" value="NZ_JAHCVJ010000002.1"/>
</dbReference>
<dbReference type="InterPro" id="IPR035965">
    <property type="entry name" value="PAS-like_dom_sf"/>
</dbReference>
<dbReference type="PANTHER" id="PTHR43711:SF31">
    <property type="entry name" value="HISTIDINE KINASE"/>
    <property type="match status" value="1"/>
</dbReference>
<evidence type="ECO:0000256" key="7">
    <source>
        <dbReference type="SAM" id="MobiDB-lite"/>
    </source>
</evidence>
<name>A0AAW4L6M8_9BACT</name>
<keyword evidence="3" id="KW-0597">Phosphoprotein</keyword>
<dbReference type="EC" id="2.7.13.3" evidence="2"/>
<evidence type="ECO:0000256" key="3">
    <source>
        <dbReference type="ARBA" id="ARBA00022553"/>
    </source>
</evidence>
<dbReference type="CDD" id="cd00075">
    <property type="entry name" value="HATPase"/>
    <property type="match status" value="1"/>
</dbReference>
<dbReference type="Pfam" id="PF02518">
    <property type="entry name" value="HATPase_c"/>
    <property type="match status" value="1"/>
</dbReference>
<keyword evidence="8" id="KW-0812">Transmembrane</keyword>
<comment type="caution">
    <text evidence="11">The sequence shown here is derived from an EMBL/GenBank/DDBJ whole genome shotgun (WGS) entry which is preliminary data.</text>
</comment>
<dbReference type="Pfam" id="PF13185">
    <property type="entry name" value="GAF_2"/>
    <property type="match status" value="1"/>
</dbReference>
<dbReference type="AlphaFoldDB" id="A0AAW4L6M8"/>
<dbReference type="SUPFAM" id="SSF47384">
    <property type="entry name" value="Homodimeric domain of signal transducing histidine kinase"/>
    <property type="match status" value="1"/>
</dbReference>
<dbReference type="PROSITE" id="PS50109">
    <property type="entry name" value="HIS_KIN"/>
    <property type="match status" value="1"/>
</dbReference>
<organism evidence="11 12">
    <name type="scientific">Geoanaerobacter pelophilus</name>
    <dbReference type="NCBI Taxonomy" id="60036"/>
    <lineage>
        <taxon>Bacteria</taxon>
        <taxon>Pseudomonadati</taxon>
        <taxon>Thermodesulfobacteriota</taxon>
        <taxon>Desulfuromonadia</taxon>
        <taxon>Geobacterales</taxon>
        <taxon>Geobacteraceae</taxon>
        <taxon>Geoanaerobacter</taxon>
    </lineage>
</organism>
<keyword evidence="8" id="KW-1133">Transmembrane helix</keyword>
<dbReference type="Gene3D" id="3.30.565.10">
    <property type="entry name" value="Histidine kinase-like ATPase, C-terminal domain"/>
    <property type="match status" value="1"/>
</dbReference>
<keyword evidence="4" id="KW-0808">Transferase</keyword>
<protein>
    <recommendedName>
        <fullName evidence="2">histidine kinase</fullName>
        <ecNumber evidence="2">2.7.13.3</ecNumber>
    </recommendedName>
</protein>
<dbReference type="InterPro" id="IPR005467">
    <property type="entry name" value="His_kinase_dom"/>
</dbReference>
<dbReference type="InterPro" id="IPR003661">
    <property type="entry name" value="HisK_dim/P_dom"/>
</dbReference>
<dbReference type="InterPro" id="IPR004358">
    <property type="entry name" value="Sig_transdc_His_kin-like_C"/>
</dbReference>
<dbReference type="InterPro" id="IPR050736">
    <property type="entry name" value="Sensor_HK_Regulatory"/>
</dbReference>
<sequence>MSPKRMDQLSQLLCTGIGLLFGLVLSIELGAWERAEVIFWPAVILITSFLLVQQLMLKNGRAELERKEADALERLVDMKREVDKTARRYKCLLEGAGNAVFVFDARTNQLQEVNRKGTELFGYSKEEMLALTGKDLTPTSERRRFSDLVRRVKRRGRGRVESLTFRGKNDEEFLGEVEARLIDLDDEEVVHVTVRDITFKSRAEKEIKQRNRELSILNSIIAKANLSLQMDKVLDVILTETMEAFGAEAGMIHLLDGVTNKMPLAIQRNLADEMVQLIEQCVCPTQERHCCHSLPAAHQRPCQVVLAAGDHGWQSLAGVPLFANQKAVGILHIFSETVRSCSQEDIRFLNTVGNQIGMVIEHARVFAELSWKTEELLRSYTLLEKNSHQLALSQKRLKMNLALVERANKDLERLDRMKTHFLGIVSHEFKTPLTSIIGGTQFLMASNGVWSPEEERLIAIIHEGGTRLNDIVTNLLKVARLESKSFSLSKAPINLEDMLKELNEHFVPVLGERGQRLTMGHIEAIPSFFADREYLEEVFSQLLENAIKFSSDGGDIFISAHIVDRSLLEAKREVLSQFNAAFLENAGTASFILVEIRDSGIGINKDDHLHIFDKFYGAGDIRHHSSGKTKFQGKGPGLGLSIVKGMIEAHGGMVWVESPHQDPDKSPGSSFFVLLPTEEAELQPVLPFMHGSDDSGQTEETHPPLLN</sequence>